<organism evidence="1 2">
    <name type="scientific">Rhodopseudomonas pseudopalustris</name>
    <dbReference type="NCBI Taxonomy" id="1513892"/>
    <lineage>
        <taxon>Bacteria</taxon>
        <taxon>Pseudomonadati</taxon>
        <taxon>Pseudomonadota</taxon>
        <taxon>Alphaproteobacteria</taxon>
        <taxon>Hyphomicrobiales</taxon>
        <taxon>Nitrobacteraceae</taxon>
        <taxon>Rhodopseudomonas</taxon>
    </lineage>
</organism>
<protein>
    <submittedName>
        <fullName evidence="1">Uncharacterized protein</fullName>
    </submittedName>
</protein>
<keyword evidence="2" id="KW-1185">Reference proteome</keyword>
<dbReference type="AlphaFoldDB" id="A0A1H8M502"/>
<sequence>MRLPLENRYPRKDNVMIVSVSDRAGIIEIQ</sequence>
<proteinExistence type="predicted"/>
<dbReference type="EMBL" id="FODT01000001">
    <property type="protein sequence ID" value="SEO12415.1"/>
    <property type="molecule type" value="Genomic_DNA"/>
</dbReference>
<gene>
    <name evidence="1" type="ORF">SAMN05444123_101367</name>
</gene>
<name>A0A1H8M502_9BRAD</name>
<reference evidence="2" key="1">
    <citation type="submission" date="2016-10" db="EMBL/GenBank/DDBJ databases">
        <authorList>
            <person name="Varghese N."/>
            <person name="Submissions S."/>
        </authorList>
    </citation>
    <scope>NUCLEOTIDE SEQUENCE [LARGE SCALE GENOMIC DNA]</scope>
    <source>
        <strain evidence="2">DSM 123</strain>
    </source>
</reference>
<evidence type="ECO:0000313" key="2">
    <source>
        <dbReference type="Proteomes" id="UP000199615"/>
    </source>
</evidence>
<evidence type="ECO:0000313" key="1">
    <source>
        <dbReference type="EMBL" id="SEO12415.1"/>
    </source>
</evidence>
<dbReference type="Proteomes" id="UP000199615">
    <property type="component" value="Unassembled WGS sequence"/>
</dbReference>
<accession>A0A1H8M502</accession>